<sequence>MSSATISAVTDKDIPEFKQWQQRPLVKVYPFVWLDASHYKIREESHYQS</sequence>
<evidence type="ECO:0000256" key="1">
    <source>
        <dbReference type="ARBA" id="ARBA00002190"/>
    </source>
</evidence>
<keyword evidence="5 6" id="KW-0233">DNA recombination</keyword>
<proteinExistence type="inferred from homology"/>
<keyword evidence="6" id="KW-0814">Transposable element</keyword>
<dbReference type="PANTHER" id="PTHR33217:SF8">
    <property type="entry name" value="MUTATOR FAMILY TRANSPOSASE"/>
    <property type="match status" value="1"/>
</dbReference>
<comment type="similarity">
    <text evidence="2 6">Belongs to the transposase mutator family.</text>
</comment>
<accession>A0ABY0JPL5</accession>
<organism evidence="7 8">
    <name type="scientific">Citrobacter europaeus</name>
    <dbReference type="NCBI Taxonomy" id="1914243"/>
    <lineage>
        <taxon>Bacteria</taxon>
        <taxon>Pseudomonadati</taxon>
        <taxon>Pseudomonadota</taxon>
        <taxon>Gammaproteobacteria</taxon>
        <taxon>Enterobacterales</taxon>
        <taxon>Enterobacteriaceae</taxon>
        <taxon>Citrobacter</taxon>
    </lineage>
</organism>
<evidence type="ECO:0000256" key="5">
    <source>
        <dbReference type="ARBA" id="ARBA00023172"/>
    </source>
</evidence>
<comment type="caution">
    <text evidence="7">The sequence shown here is derived from an EMBL/GenBank/DDBJ whole genome shotgun (WGS) entry which is preliminary data.</text>
</comment>
<dbReference type="Proteomes" id="UP000195338">
    <property type="component" value="Unassembled WGS sequence"/>
</dbReference>
<evidence type="ECO:0000256" key="2">
    <source>
        <dbReference type="ARBA" id="ARBA00010961"/>
    </source>
</evidence>
<keyword evidence="8" id="KW-1185">Reference proteome</keyword>
<gene>
    <name evidence="7" type="ORF">BN4901_2500</name>
</gene>
<evidence type="ECO:0000256" key="3">
    <source>
        <dbReference type="ARBA" id="ARBA00022578"/>
    </source>
</evidence>
<comment type="function">
    <text evidence="1 6">Required for the transposition of the insertion element.</text>
</comment>
<evidence type="ECO:0000313" key="7">
    <source>
        <dbReference type="EMBL" id="SBW25476.1"/>
    </source>
</evidence>
<dbReference type="PANTHER" id="PTHR33217">
    <property type="entry name" value="TRANSPOSASE FOR INSERTION SEQUENCE ELEMENT IS1081"/>
    <property type="match status" value="1"/>
</dbReference>
<name>A0ABY0JPL5_9ENTR</name>
<evidence type="ECO:0000313" key="8">
    <source>
        <dbReference type="Proteomes" id="UP000195338"/>
    </source>
</evidence>
<dbReference type="InterPro" id="IPR001207">
    <property type="entry name" value="Transposase_mutator"/>
</dbReference>
<protein>
    <recommendedName>
        <fullName evidence="6">Mutator family transposase</fullName>
    </recommendedName>
</protein>
<keyword evidence="3 6" id="KW-0815">Transposition</keyword>
<evidence type="ECO:0000256" key="6">
    <source>
        <dbReference type="RuleBase" id="RU365089"/>
    </source>
</evidence>
<evidence type="ECO:0000256" key="4">
    <source>
        <dbReference type="ARBA" id="ARBA00023125"/>
    </source>
</evidence>
<dbReference type="Pfam" id="PF00872">
    <property type="entry name" value="Transposase_mut"/>
    <property type="match status" value="1"/>
</dbReference>
<dbReference type="EMBL" id="FLUX01000030">
    <property type="protein sequence ID" value="SBW25476.1"/>
    <property type="molecule type" value="Genomic_DNA"/>
</dbReference>
<keyword evidence="4 6" id="KW-0238">DNA-binding</keyword>
<reference evidence="7 8" key="1">
    <citation type="submission" date="2016-04" db="EMBL/GenBank/DDBJ databases">
        <authorList>
            <person name="Mornico D."/>
        </authorList>
    </citation>
    <scope>NUCLEOTIDE SEQUENCE [LARGE SCALE GENOMIC DNA]</scope>
    <source>
        <strain evidence="7 8">A121</strain>
    </source>
</reference>